<dbReference type="EMBL" id="QNUK01000269">
    <property type="protein sequence ID" value="KAF5896616.1"/>
    <property type="molecule type" value="Genomic_DNA"/>
</dbReference>
<sequence>MRLRLAGRPDAETETEKPVASDPQLRENVRKLQDLFCEVCRDFDKKSKECAQDRVAQSTLQSEYNAMKGKLKHCAELLMECCRELETHSIKLAQSDEMDRLKHKFKELLMEYGREREAHNQLQLEYKKVKETLKHSVEQLNDSLVEAEVKHHMAAESTAQVEAGKPELADQVGTLQGTVRDLRKPLCQTKTECDELKDEYESDRDIYNQLPLEYEEMKETLTHNEEIQKVSLAEEEAELQKSAETTLRMEVSDQVGTLQDTLQDIVEDLRKRLCQAHTECDGLKNASAQERETHSIVQAKNDDLKEKLKLSEALLIEYERDREASNRLHSEYEEMKETLMHNEEQLKVSLSEAEEELQNAAATTAQIEAEKSELADQVRTLQDTVEDLRKLLCQARTECDQLKIESAQERETRSIVQAENDDLKEKFKLSEALLIEYERDREASNILQVEYEEMKKTLMHNEELLKVSLAQAEAELQKATESTARTKAEKSELSVQVGTLQDTVRDLRTLQYQAQIECNELKNASAQEREAHSIVQAENDELKKKLKLSEALLMEYERDREACNLLKVEYEEMKRTLTHNQELLNVSLLKADEKFQKSAETTPRTEAEKSELSDQVATLQDTVQDLKKQLSQAHTEYDELKHASAQEREAHSIVQAENDDLKAKLKLSEALLIEYERDQEACNLLQVEYGKMKKTLMYNEEQLKASAQEREAHIIIQAENDELKEKLKLSEALLMEYKREREACDLLPCENKEVMKTHNEELLKVSLVEAEEEQQNPETTAQMEAEISEGTPQDAVQDLRKLLCQTQNECDKLKNETAQAQEAHSIVQTENNELKERLKLSEALLMKYERDREACNLLQVEYEEMKATLTHSEESLKVSLAEAEEELHKATETTARTEAEKSELADQVKTLQDTVQDLRKQLFQANASAQEREAHIIVQAENDELKEKLKLSEALLMEYERDREASNILQVEYEEMKKTLMHNEEQLKVSLAEAEAELQKATESTARTKAEKSELSDQVGTLQDTVRDLRTLQYQAQIECDELKNESTQEREARSIVQAENDDLTAKLKLSEALLMEYERDREASKLLQVEYEKVKATLTHREEQLKVSLAEAALKHRKAMETIAQLEAQKSDQGDEMNALQETVQNMGNLLCESQRDCDKLTDECTQQQHAHRILRTENDDLKETVKHFLIEYEREQEAHNLLQFEHEEMKVAMTYSEEVLKGSLAVAEEKYQKAMETIAQLEAQKADLRDEMNTLQEALQNMGTLLREADRDEPRDESQVSRTESERNHQSIDETIARLAAEKSDLADKIKRLQDTVQKLGNLLCEAHRDFDELANKYEQVQEAHNILQPKYNEMKESLKHKEELLKKHGVTFGSTKTTDVQTGGSVDMNGFSPESVLNMQYKERKSEGQ</sequence>
<dbReference type="InterPro" id="IPR019139">
    <property type="entry name" value="LRRFIP1/2"/>
</dbReference>
<comment type="caution">
    <text evidence="5">The sequence shown here is derived from an EMBL/GenBank/DDBJ whole genome shotgun (WGS) entry which is preliminary data.</text>
</comment>
<organism evidence="5 6">
    <name type="scientific">Clarias magur</name>
    <name type="common">Asian catfish</name>
    <name type="synonym">Macropteronotus magur</name>
    <dbReference type="NCBI Taxonomy" id="1594786"/>
    <lineage>
        <taxon>Eukaryota</taxon>
        <taxon>Metazoa</taxon>
        <taxon>Chordata</taxon>
        <taxon>Craniata</taxon>
        <taxon>Vertebrata</taxon>
        <taxon>Euteleostomi</taxon>
        <taxon>Actinopterygii</taxon>
        <taxon>Neopterygii</taxon>
        <taxon>Teleostei</taxon>
        <taxon>Ostariophysi</taxon>
        <taxon>Siluriformes</taxon>
        <taxon>Clariidae</taxon>
        <taxon>Clarias</taxon>
    </lineage>
</organism>
<protein>
    <submittedName>
        <fullName evidence="5">Paramyosin-like isoform X1</fullName>
    </submittedName>
</protein>
<feature type="coiled-coil region" evidence="3">
    <location>
        <begin position="1298"/>
        <end position="1325"/>
    </location>
</feature>
<keyword evidence="2 3" id="KW-0175">Coiled coil</keyword>
<feature type="coiled-coil region" evidence="3">
    <location>
        <begin position="609"/>
        <end position="678"/>
    </location>
</feature>
<feature type="region of interest" description="Disordered" evidence="4">
    <location>
        <begin position="1269"/>
        <end position="1294"/>
    </location>
</feature>
<dbReference type="Gene3D" id="1.20.5.4090">
    <property type="match status" value="14"/>
</dbReference>
<dbReference type="PANTHER" id="PTHR19212">
    <property type="entry name" value="LEUCINE RICH REPEAT IN FLII INTERACTING PROTEIN"/>
    <property type="match status" value="1"/>
</dbReference>
<dbReference type="Pfam" id="PF09738">
    <property type="entry name" value="LRRFIP"/>
    <property type="match status" value="2"/>
</dbReference>
<dbReference type="Proteomes" id="UP000727407">
    <property type="component" value="Unassembled WGS sequence"/>
</dbReference>
<name>A0A8J4U1I8_CLAMG</name>
<feature type="coiled-coil region" evidence="3">
    <location>
        <begin position="119"/>
        <end position="150"/>
    </location>
</feature>
<evidence type="ECO:0000256" key="1">
    <source>
        <dbReference type="ARBA" id="ARBA00008275"/>
    </source>
</evidence>
<evidence type="ECO:0000313" key="5">
    <source>
        <dbReference type="EMBL" id="KAF5896616.1"/>
    </source>
</evidence>
<evidence type="ECO:0000256" key="2">
    <source>
        <dbReference type="ARBA" id="ARBA00023054"/>
    </source>
</evidence>
<reference evidence="5" key="1">
    <citation type="submission" date="2020-07" db="EMBL/GenBank/DDBJ databases">
        <title>Clarias magur genome sequencing, assembly and annotation.</title>
        <authorList>
            <person name="Kushwaha B."/>
            <person name="Kumar R."/>
            <person name="Das P."/>
            <person name="Joshi C.G."/>
            <person name="Kumar D."/>
            <person name="Nagpure N.S."/>
            <person name="Pandey M."/>
            <person name="Agarwal S."/>
            <person name="Srivastava S."/>
            <person name="Singh M."/>
            <person name="Sahoo L."/>
            <person name="Jayasankar P."/>
            <person name="Meher P.K."/>
            <person name="Koringa P.G."/>
            <person name="Iquebal M.A."/>
            <person name="Das S.P."/>
            <person name="Bit A."/>
            <person name="Patnaik S."/>
            <person name="Patel N."/>
            <person name="Shah T.M."/>
            <person name="Hinsu A."/>
            <person name="Jena J.K."/>
        </authorList>
    </citation>
    <scope>NUCLEOTIDE SEQUENCE</scope>
    <source>
        <strain evidence="5">CIFAMagur01</strain>
        <tissue evidence="5">Testis</tissue>
    </source>
</reference>
<feature type="coiled-coil region" evidence="3">
    <location>
        <begin position="831"/>
        <end position="1018"/>
    </location>
</feature>
<proteinExistence type="inferred from homology"/>
<keyword evidence="6" id="KW-1185">Reference proteome</keyword>
<comment type="similarity">
    <text evidence="1">Belongs to the LRRFIP family.</text>
</comment>
<feature type="compositionally biased region" description="Basic and acidic residues" evidence="4">
    <location>
        <begin position="7"/>
        <end position="23"/>
    </location>
</feature>
<feature type="coiled-coil region" evidence="3">
    <location>
        <begin position="301"/>
        <end position="391"/>
    </location>
</feature>
<dbReference type="GO" id="GO:0000978">
    <property type="term" value="F:RNA polymerase II cis-regulatory region sequence-specific DNA binding"/>
    <property type="evidence" value="ECO:0007669"/>
    <property type="project" value="TreeGrafter"/>
</dbReference>
<evidence type="ECO:0000256" key="3">
    <source>
        <dbReference type="SAM" id="Coils"/>
    </source>
</evidence>
<feature type="coiled-coil region" evidence="3">
    <location>
        <begin position="1110"/>
        <end position="1144"/>
    </location>
</feature>
<gene>
    <name evidence="5" type="ORF">DAT39_013669</name>
</gene>
<feature type="region of interest" description="Disordered" evidence="4">
    <location>
        <begin position="1"/>
        <end position="23"/>
    </location>
</feature>
<dbReference type="OrthoDB" id="8964002at2759"/>
<dbReference type="PANTHER" id="PTHR19212:SF5">
    <property type="entry name" value="LEUCINE-RICH REPEAT FLIGHTLESS-INTERACTING PROTEIN 1"/>
    <property type="match status" value="1"/>
</dbReference>
<dbReference type="GO" id="GO:0000981">
    <property type="term" value="F:DNA-binding transcription factor activity, RNA polymerase II-specific"/>
    <property type="evidence" value="ECO:0007669"/>
    <property type="project" value="TreeGrafter"/>
</dbReference>
<feature type="coiled-coil region" evidence="3">
    <location>
        <begin position="420"/>
        <end position="489"/>
    </location>
</feature>
<evidence type="ECO:0000313" key="6">
    <source>
        <dbReference type="Proteomes" id="UP000727407"/>
    </source>
</evidence>
<evidence type="ECO:0000256" key="4">
    <source>
        <dbReference type="SAM" id="MobiDB-lite"/>
    </source>
</evidence>
<accession>A0A8J4U1I8</accession>